<protein>
    <submittedName>
        <fullName evidence="13">YidC/Oxa1 family membrane protein insertase</fullName>
    </submittedName>
</protein>
<evidence type="ECO:0000256" key="7">
    <source>
        <dbReference type="ARBA" id="ARBA00023136"/>
    </source>
</evidence>
<name>A0AAE3AF37_9FIRM</name>
<evidence type="ECO:0000256" key="4">
    <source>
        <dbReference type="ARBA" id="ARBA00022692"/>
    </source>
</evidence>
<keyword evidence="4 9" id="KW-0812">Transmembrane</keyword>
<evidence type="ECO:0000256" key="2">
    <source>
        <dbReference type="ARBA" id="ARBA00022448"/>
    </source>
</evidence>
<evidence type="ECO:0000256" key="3">
    <source>
        <dbReference type="ARBA" id="ARBA00022475"/>
    </source>
</evidence>
<comment type="similarity">
    <text evidence="9">Belongs to the OXA1/ALB3/YidC family.</text>
</comment>
<comment type="caution">
    <text evidence="13">The sequence shown here is derived from an EMBL/GenBank/DDBJ whole genome shotgun (WGS) entry which is preliminary data.</text>
</comment>
<keyword evidence="14" id="KW-1185">Reference proteome</keyword>
<dbReference type="InterPro" id="IPR001708">
    <property type="entry name" value="YidC/ALB3/OXA1/COX18"/>
</dbReference>
<organism evidence="13 14">
    <name type="scientific">Brotocaccenecus cirricatena</name>
    <dbReference type="NCBI Taxonomy" id="3064195"/>
    <lineage>
        <taxon>Bacteria</taxon>
        <taxon>Bacillati</taxon>
        <taxon>Bacillota</taxon>
        <taxon>Clostridia</taxon>
        <taxon>Eubacteriales</taxon>
        <taxon>Oscillospiraceae</taxon>
        <taxon>Brotocaccenecus</taxon>
    </lineage>
</organism>
<evidence type="ECO:0000256" key="8">
    <source>
        <dbReference type="ARBA" id="ARBA00023186"/>
    </source>
</evidence>
<dbReference type="GO" id="GO:0005886">
    <property type="term" value="C:plasma membrane"/>
    <property type="evidence" value="ECO:0007669"/>
    <property type="project" value="UniProtKB-SubCell"/>
</dbReference>
<feature type="transmembrane region" description="Helical" evidence="11">
    <location>
        <begin position="95"/>
        <end position="113"/>
    </location>
</feature>
<evidence type="ECO:0000256" key="11">
    <source>
        <dbReference type="SAM" id="Phobius"/>
    </source>
</evidence>
<evidence type="ECO:0000256" key="9">
    <source>
        <dbReference type="RuleBase" id="RU003945"/>
    </source>
</evidence>
<dbReference type="GO" id="GO:0051205">
    <property type="term" value="P:protein insertion into membrane"/>
    <property type="evidence" value="ECO:0007669"/>
    <property type="project" value="TreeGrafter"/>
</dbReference>
<keyword evidence="5" id="KW-0653">Protein transport</keyword>
<feature type="transmembrane region" description="Helical" evidence="11">
    <location>
        <begin position="27"/>
        <end position="47"/>
    </location>
</feature>
<keyword evidence="7 11" id="KW-0472">Membrane</keyword>
<dbReference type="GO" id="GO:0032977">
    <property type="term" value="F:membrane insertase activity"/>
    <property type="evidence" value="ECO:0007669"/>
    <property type="project" value="InterPro"/>
</dbReference>
<dbReference type="NCBIfam" id="TIGR03592">
    <property type="entry name" value="yidC_oxa1_cterm"/>
    <property type="match status" value="1"/>
</dbReference>
<keyword evidence="8" id="KW-0143">Chaperone</keyword>
<evidence type="ECO:0000313" key="14">
    <source>
        <dbReference type="Proteomes" id="UP001199319"/>
    </source>
</evidence>
<evidence type="ECO:0000256" key="1">
    <source>
        <dbReference type="ARBA" id="ARBA00004651"/>
    </source>
</evidence>
<feature type="compositionally biased region" description="Low complexity" evidence="10">
    <location>
        <begin position="316"/>
        <end position="325"/>
    </location>
</feature>
<dbReference type="CDD" id="cd20070">
    <property type="entry name" value="5TM_YidC_Alb3"/>
    <property type="match status" value="1"/>
</dbReference>
<dbReference type="PANTHER" id="PTHR12428">
    <property type="entry name" value="OXA1"/>
    <property type="match status" value="1"/>
</dbReference>
<gene>
    <name evidence="13" type="ORF">LKD37_08655</name>
</gene>
<evidence type="ECO:0000259" key="12">
    <source>
        <dbReference type="Pfam" id="PF02096"/>
    </source>
</evidence>
<feature type="compositionally biased region" description="Basic and acidic residues" evidence="10">
    <location>
        <begin position="355"/>
        <end position="364"/>
    </location>
</feature>
<evidence type="ECO:0000313" key="13">
    <source>
        <dbReference type="EMBL" id="MCC2129582.1"/>
    </source>
</evidence>
<dbReference type="InterPro" id="IPR028055">
    <property type="entry name" value="YidC/Oxa/ALB_C"/>
</dbReference>
<feature type="transmembrane region" description="Helical" evidence="11">
    <location>
        <begin position="200"/>
        <end position="223"/>
    </location>
</feature>
<reference evidence="13" key="1">
    <citation type="submission" date="2021-10" db="EMBL/GenBank/DDBJ databases">
        <title>Anaerobic single-cell dispensing facilitates the cultivation of human gut bacteria.</title>
        <authorList>
            <person name="Afrizal A."/>
        </authorList>
    </citation>
    <scope>NUCLEOTIDE SEQUENCE</scope>
    <source>
        <strain evidence="13">CLA-AA-H272</strain>
    </source>
</reference>
<dbReference type="GO" id="GO:0015031">
    <property type="term" value="P:protein transport"/>
    <property type="evidence" value="ECO:0007669"/>
    <property type="project" value="UniProtKB-KW"/>
</dbReference>
<keyword evidence="3" id="KW-1003">Cell membrane</keyword>
<evidence type="ECO:0000256" key="5">
    <source>
        <dbReference type="ARBA" id="ARBA00022927"/>
    </source>
</evidence>
<evidence type="ECO:0000256" key="10">
    <source>
        <dbReference type="SAM" id="MobiDB-lite"/>
    </source>
</evidence>
<dbReference type="RefSeq" id="WP_302928859.1">
    <property type="nucleotide sequence ID" value="NZ_JAJEPW010000022.1"/>
</dbReference>
<dbReference type="Proteomes" id="UP001199319">
    <property type="component" value="Unassembled WGS sequence"/>
</dbReference>
<sequence length="364" mass="41471">MFATLGYYICVPFAFLTRLFYSWTGSYGVALILFTLVVKLVLLPFQLKSKKSMLRMNRMQGKLNDIKTRYANNQQKQQEAMAELYAKEGINPISGCLWSFIPFPILIALYYIIRVPMRYFMGLSETVIAEITTLAGSLGFTVADGSQAYEQIYLAKFIHEHWTEFAGKFDGLIDLNYSFLHIDLANRPSDLFSQFPGGGWPVWGAILLPIISAGIQFAMSFITMRTNGSAPNGSTKTMMYMMPLMTLWMGYILPSALCIYWIANSAFSLIQEVTLNEYFNKILDREETEKEKAAREKRYAKYQRQKELMAQQQLANGGKKPQNQQGKKKPSGDKKKSTGSNENGRVGQRPYARGRAYDKSHYDD</sequence>
<dbReference type="InterPro" id="IPR047196">
    <property type="entry name" value="YidC_ALB_C"/>
</dbReference>
<accession>A0AAE3AF37</accession>
<keyword evidence="6 11" id="KW-1133">Transmembrane helix</keyword>
<keyword evidence="2" id="KW-0813">Transport</keyword>
<dbReference type="PANTHER" id="PTHR12428:SF65">
    <property type="entry name" value="CYTOCHROME C OXIDASE ASSEMBLY PROTEIN COX18, MITOCHONDRIAL"/>
    <property type="match status" value="1"/>
</dbReference>
<feature type="domain" description="Membrane insertase YidC/Oxa/ALB C-terminal" evidence="12">
    <location>
        <begin position="27"/>
        <end position="276"/>
    </location>
</feature>
<feature type="region of interest" description="Disordered" evidence="10">
    <location>
        <begin position="310"/>
        <end position="364"/>
    </location>
</feature>
<dbReference type="EMBL" id="JAJEPW010000022">
    <property type="protein sequence ID" value="MCC2129582.1"/>
    <property type="molecule type" value="Genomic_DNA"/>
</dbReference>
<feature type="transmembrane region" description="Helical" evidence="11">
    <location>
        <begin position="244"/>
        <end position="263"/>
    </location>
</feature>
<comment type="subcellular location">
    <subcellularLocation>
        <location evidence="1">Cell membrane</location>
        <topology evidence="1">Multi-pass membrane protein</topology>
    </subcellularLocation>
    <subcellularLocation>
        <location evidence="9">Membrane</location>
        <topology evidence="9">Multi-pass membrane protein</topology>
    </subcellularLocation>
</comment>
<dbReference type="Pfam" id="PF02096">
    <property type="entry name" value="60KD_IMP"/>
    <property type="match status" value="1"/>
</dbReference>
<proteinExistence type="inferred from homology"/>
<dbReference type="AlphaFoldDB" id="A0AAE3AF37"/>
<evidence type="ECO:0000256" key="6">
    <source>
        <dbReference type="ARBA" id="ARBA00022989"/>
    </source>
</evidence>